<dbReference type="Gene3D" id="3.30.420.40">
    <property type="match status" value="2"/>
</dbReference>
<dbReference type="PANTHER" id="PTHR43095:SF6">
    <property type="entry name" value="XYLULOSE KINASE"/>
    <property type="match status" value="1"/>
</dbReference>
<feature type="domain" description="Carbohydrate kinase FGGY C-terminal" evidence="9">
    <location>
        <begin position="252"/>
        <end position="439"/>
    </location>
</feature>
<dbReference type="EC" id="2.7.1.17" evidence="6 7"/>
<protein>
    <recommendedName>
        <fullName evidence="6 7">Xylulose kinase</fullName>
        <shortName evidence="6 7">Xylulokinase</shortName>
        <ecNumber evidence="6 7">2.7.1.17</ecNumber>
    </recommendedName>
</protein>
<dbReference type="NCBIfam" id="TIGR01312">
    <property type="entry name" value="XylB"/>
    <property type="match status" value="1"/>
</dbReference>
<gene>
    <name evidence="10" type="primary">xylB_1</name>
    <name evidence="6 7" type="synonym">xylB</name>
    <name evidence="10" type="ORF">LMG28138_00205</name>
</gene>
<evidence type="ECO:0000259" key="8">
    <source>
        <dbReference type="Pfam" id="PF00370"/>
    </source>
</evidence>
<dbReference type="HAMAP" id="MF_02220">
    <property type="entry name" value="XylB"/>
    <property type="match status" value="1"/>
</dbReference>
<evidence type="ECO:0000256" key="2">
    <source>
        <dbReference type="ARBA" id="ARBA00022679"/>
    </source>
</evidence>
<proteinExistence type="inferred from homology"/>
<comment type="function">
    <text evidence="6">Catalyzes the phosphorylation of D-xylulose to D-xylulose 5-phosphate.</text>
</comment>
<sequence length="493" mass="52095">MYLGIDLGTSEVKVLLLADDGQAVGHARAPLTVSRPAPRWAEQDPLDWWRGTLEALAALRVAHPLEYGAVRAIGLSGQMHGPVLLGRDDRVLRPAVLWNDMRSAAECALLAQRLGTSPLGGSVPMPGFSAPILMWIAAHEPAVFKALECVVLPKDYLRLQLTGERATDPSDAAGTLWLDVARRTWSDLLLEASGMSHNQVPPVLDGNAPAGFLRPSVAAELGLTPGIVVATGGGDNAASAVGVGAAERGDAFLSLGTSGVLSVIDDRFDPCPSTATHAFCHAIPARWLRVSVLLSAASCLRWVCKLTSTVEATLLQEVAALDARALEAAPIFLPYLSGERTPHNDAYAEGVFFGLTHQTDRARLAYAVLEGVAFGAADGLLALRESGVDMPESLSLIGGGARSPLWAQLVTDVLRLPVSVHLGGEAAAALGAARLGWLATGAPPAGVLTKPRVLASCEPDDARFAVLDERLQRYRALYHHVRPLFAPDRTRPA</sequence>
<keyword evidence="11" id="KW-1185">Reference proteome</keyword>
<evidence type="ECO:0000256" key="1">
    <source>
        <dbReference type="ARBA" id="ARBA00009156"/>
    </source>
</evidence>
<dbReference type="PIRSF" id="PIRSF000538">
    <property type="entry name" value="GlpK"/>
    <property type="match status" value="1"/>
</dbReference>
<organism evidence="10 11">
    <name type="scientific">Pararobbsia alpina</name>
    <dbReference type="NCBI Taxonomy" id="621374"/>
    <lineage>
        <taxon>Bacteria</taxon>
        <taxon>Pseudomonadati</taxon>
        <taxon>Pseudomonadota</taxon>
        <taxon>Betaproteobacteria</taxon>
        <taxon>Burkholderiales</taxon>
        <taxon>Burkholderiaceae</taxon>
        <taxon>Pararobbsia</taxon>
    </lineage>
</organism>
<comment type="catalytic activity">
    <reaction evidence="6 7">
        <text>D-xylulose + ATP = D-xylulose 5-phosphate + ADP + H(+)</text>
        <dbReference type="Rhea" id="RHEA:10964"/>
        <dbReference type="ChEBI" id="CHEBI:15378"/>
        <dbReference type="ChEBI" id="CHEBI:17140"/>
        <dbReference type="ChEBI" id="CHEBI:30616"/>
        <dbReference type="ChEBI" id="CHEBI:57737"/>
        <dbReference type="ChEBI" id="CHEBI:456216"/>
        <dbReference type="EC" id="2.7.1.17"/>
    </reaction>
</comment>
<comment type="similarity">
    <text evidence="1 6 7">Belongs to the FGGY kinase family.</text>
</comment>
<dbReference type="GO" id="GO:0005998">
    <property type="term" value="P:xylulose catabolic process"/>
    <property type="evidence" value="ECO:0007669"/>
    <property type="project" value="UniProtKB-UniRule"/>
</dbReference>
<dbReference type="GO" id="GO:0005524">
    <property type="term" value="F:ATP binding"/>
    <property type="evidence" value="ECO:0007669"/>
    <property type="project" value="UniProtKB-UniRule"/>
</dbReference>
<dbReference type="RefSeq" id="WP_175102759.1">
    <property type="nucleotide sequence ID" value="NZ_CADIKM010000001.1"/>
</dbReference>
<dbReference type="SUPFAM" id="SSF53067">
    <property type="entry name" value="Actin-like ATPase domain"/>
    <property type="match status" value="2"/>
</dbReference>
<dbReference type="GO" id="GO:0042732">
    <property type="term" value="P:D-xylose metabolic process"/>
    <property type="evidence" value="ECO:0007669"/>
    <property type="project" value="UniProtKB-KW"/>
</dbReference>
<dbReference type="Pfam" id="PF02782">
    <property type="entry name" value="FGGY_C"/>
    <property type="match status" value="1"/>
</dbReference>
<dbReference type="PANTHER" id="PTHR43095">
    <property type="entry name" value="SUGAR KINASE"/>
    <property type="match status" value="1"/>
</dbReference>
<dbReference type="AlphaFoldDB" id="A0A6S7AY23"/>
<evidence type="ECO:0000256" key="6">
    <source>
        <dbReference type="HAMAP-Rule" id="MF_02220"/>
    </source>
</evidence>
<dbReference type="Pfam" id="PF00370">
    <property type="entry name" value="FGGY_N"/>
    <property type="match status" value="1"/>
</dbReference>
<reference evidence="10 11" key="1">
    <citation type="submission" date="2020-04" db="EMBL/GenBank/DDBJ databases">
        <authorList>
            <person name="De Canck E."/>
        </authorList>
    </citation>
    <scope>NUCLEOTIDE SEQUENCE [LARGE SCALE GENOMIC DNA]</scope>
    <source>
        <strain evidence="10 11">LMG 28138</strain>
    </source>
</reference>
<dbReference type="InterPro" id="IPR018485">
    <property type="entry name" value="FGGY_C"/>
</dbReference>
<keyword evidence="6 7" id="KW-0119">Carbohydrate metabolism</keyword>
<feature type="active site" description="Proton acceptor" evidence="6">
    <location>
        <position position="235"/>
    </location>
</feature>
<dbReference type="InterPro" id="IPR006000">
    <property type="entry name" value="Xylulokinase"/>
</dbReference>
<keyword evidence="6 7" id="KW-0859">Xylose metabolism</keyword>
<evidence type="ECO:0000256" key="5">
    <source>
        <dbReference type="ARBA" id="ARBA00022840"/>
    </source>
</evidence>
<keyword evidence="4 6" id="KW-0418">Kinase</keyword>
<dbReference type="InterPro" id="IPR043129">
    <property type="entry name" value="ATPase_NBD"/>
</dbReference>
<dbReference type="EMBL" id="CADIKM010000001">
    <property type="protein sequence ID" value="CAB3776708.1"/>
    <property type="molecule type" value="Genomic_DNA"/>
</dbReference>
<evidence type="ECO:0000256" key="3">
    <source>
        <dbReference type="ARBA" id="ARBA00022741"/>
    </source>
</evidence>
<dbReference type="InterPro" id="IPR050406">
    <property type="entry name" value="FGGY_Carb_Kinase"/>
</dbReference>
<dbReference type="GO" id="GO:0004856">
    <property type="term" value="F:D-xylulokinase activity"/>
    <property type="evidence" value="ECO:0007669"/>
    <property type="project" value="UniProtKB-UniRule"/>
</dbReference>
<name>A0A6S7AY23_9BURK</name>
<dbReference type="InterPro" id="IPR018484">
    <property type="entry name" value="FGGY_N"/>
</dbReference>
<evidence type="ECO:0000259" key="9">
    <source>
        <dbReference type="Pfam" id="PF02782"/>
    </source>
</evidence>
<keyword evidence="5 6" id="KW-0067">ATP-binding</keyword>
<feature type="site" description="Important for activity" evidence="6">
    <location>
        <position position="6"/>
    </location>
</feature>
<feature type="domain" description="Carbohydrate kinase FGGY N-terminal" evidence="8">
    <location>
        <begin position="1"/>
        <end position="242"/>
    </location>
</feature>
<evidence type="ECO:0000256" key="7">
    <source>
        <dbReference type="RuleBase" id="RU364073"/>
    </source>
</evidence>
<evidence type="ECO:0000256" key="4">
    <source>
        <dbReference type="ARBA" id="ARBA00022777"/>
    </source>
</evidence>
<dbReference type="Proteomes" id="UP000494115">
    <property type="component" value="Unassembled WGS sequence"/>
</dbReference>
<keyword evidence="2 6" id="KW-0808">Transferase</keyword>
<evidence type="ECO:0000313" key="10">
    <source>
        <dbReference type="EMBL" id="CAB3776708.1"/>
    </source>
</evidence>
<evidence type="ECO:0000313" key="11">
    <source>
        <dbReference type="Proteomes" id="UP000494115"/>
    </source>
</evidence>
<feature type="binding site" evidence="6">
    <location>
        <begin position="79"/>
        <end position="80"/>
    </location>
    <ligand>
        <name>substrate</name>
    </ligand>
</feature>
<dbReference type="InterPro" id="IPR000577">
    <property type="entry name" value="Carb_kinase_FGGY"/>
</dbReference>
<dbReference type="CDD" id="cd07808">
    <property type="entry name" value="ASKHA_NBD_FGGY_EcXK-like"/>
    <property type="match status" value="1"/>
</dbReference>
<accession>A0A6S7AY23</accession>
<keyword evidence="3 6" id="KW-0547">Nucleotide-binding</keyword>